<dbReference type="Pfam" id="PF00528">
    <property type="entry name" value="BPD_transp_1"/>
    <property type="match status" value="1"/>
</dbReference>
<evidence type="ECO:0000256" key="1">
    <source>
        <dbReference type="ARBA" id="ARBA00004651"/>
    </source>
</evidence>
<sequence length="293" mass="32308">METTANKVIARGSGGLLGKTVQLGKSWVGKLLLTIYALLTLYPLLWLFISSFKSNQDFYGKPFALPSVWQFENFTRAWKIAGIGTALTNSVIVTLASMALTLFLGTLAAYILSRLQFKLKGPIMALFVLGMLIPIHSTLVPLFIMMKKMMILDTHWALILPYTAFELPVAIFVVAAYLTSVPKEVEEAAMIDGNGYWGIFFRVIFPLSVPAMATVAILAFLRFWNDFAFALVFINKQALKTLPLSLSIFSDGFGTDYSLTMAAMTIAVIPTIVIYLIFQEQIMKGMVAGAVKG</sequence>
<dbReference type="InterPro" id="IPR035906">
    <property type="entry name" value="MetI-like_sf"/>
</dbReference>
<feature type="domain" description="ABC transmembrane type-1" evidence="8">
    <location>
        <begin position="87"/>
        <end position="278"/>
    </location>
</feature>
<keyword evidence="3" id="KW-1003">Cell membrane</keyword>
<feature type="transmembrane region" description="Helical" evidence="7">
    <location>
        <begin position="261"/>
        <end position="278"/>
    </location>
</feature>
<keyword evidence="4 7" id="KW-0812">Transmembrane</keyword>
<dbReference type="RefSeq" id="WP_190928293.1">
    <property type="nucleotide sequence ID" value="NZ_JACXJA010000015.1"/>
</dbReference>
<organism evidence="9 10">
    <name type="scientific">Paenibacillus oceani</name>
    <dbReference type="NCBI Taxonomy" id="2772510"/>
    <lineage>
        <taxon>Bacteria</taxon>
        <taxon>Bacillati</taxon>
        <taxon>Bacillota</taxon>
        <taxon>Bacilli</taxon>
        <taxon>Bacillales</taxon>
        <taxon>Paenibacillaceae</taxon>
        <taxon>Paenibacillus</taxon>
    </lineage>
</organism>
<keyword evidence="6 7" id="KW-0472">Membrane</keyword>
<dbReference type="EMBL" id="JACXJA010000015">
    <property type="protein sequence ID" value="MBD2862950.1"/>
    <property type="molecule type" value="Genomic_DNA"/>
</dbReference>
<evidence type="ECO:0000313" key="9">
    <source>
        <dbReference type="EMBL" id="MBD2862950.1"/>
    </source>
</evidence>
<evidence type="ECO:0000256" key="2">
    <source>
        <dbReference type="ARBA" id="ARBA00022448"/>
    </source>
</evidence>
<evidence type="ECO:0000256" key="5">
    <source>
        <dbReference type="ARBA" id="ARBA00022989"/>
    </source>
</evidence>
<comment type="similarity">
    <text evidence="7">Belongs to the binding-protein-dependent transport system permease family.</text>
</comment>
<keyword evidence="2 7" id="KW-0813">Transport</keyword>
<dbReference type="GO" id="GO:0055085">
    <property type="term" value="P:transmembrane transport"/>
    <property type="evidence" value="ECO:0007669"/>
    <property type="project" value="InterPro"/>
</dbReference>
<dbReference type="Gene3D" id="1.10.3720.10">
    <property type="entry name" value="MetI-like"/>
    <property type="match status" value="1"/>
</dbReference>
<dbReference type="InterPro" id="IPR000515">
    <property type="entry name" value="MetI-like"/>
</dbReference>
<evidence type="ECO:0000256" key="6">
    <source>
        <dbReference type="ARBA" id="ARBA00023136"/>
    </source>
</evidence>
<feature type="transmembrane region" description="Helical" evidence="7">
    <location>
        <begin position="27"/>
        <end position="49"/>
    </location>
</feature>
<evidence type="ECO:0000259" key="8">
    <source>
        <dbReference type="PROSITE" id="PS50928"/>
    </source>
</evidence>
<evidence type="ECO:0000256" key="3">
    <source>
        <dbReference type="ARBA" id="ARBA00022475"/>
    </source>
</evidence>
<name>A0A927C858_9BACL</name>
<feature type="transmembrane region" description="Helical" evidence="7">
    <location>
        <begin position="199"/>
        <end position="221"/>
    </location>
</feature>
<dbReference type="PANTHER" id="PTHR43744:SF12">
    <property type="entry name" value="ABC TRANSPORTER PERMEASE PROTEIN MG189-RELATED"/>
    <property type="match status" value="1"/>
</dbReference>
<dbReference type="PROSITE" id="PS50928">
    <property type="entry name" value="ABC_TM1"/>
    <property type="match status" value="1"/>
</dbReference>
<dbReference type="Proteomes" id="UP000639396">
    <property type="component" value="Unassembled WGS sequence"/>
</dbReference>
<evidence type="ECO:0000256" key="4">
    <source>
        <dbReference type="ARBA" id="ARBA00022692"/>
    </source>
</evidence>
<comment type="subcellular location">
    <subcellularLocation>
        <location evidence="1 7">Cell membrane</location>
        <topology evidence="1 7">Multi-pass membrane protein</topology>
    </subcellularLocation>
</comment>
<keyword evidence="10" id="KW-1185">Reference proteome</keyword>
<feature type="transmembrane region" description="Helical" evidence="7">
    <location>
        <begin position="123"/>
        <end position="144"/>
    </location>
</feature>
<feature type="transmembrane region" description="Helical" evidence="7">
    <location>
        <begin position="86"/>
        <end position="111"/>
    </location>
</feature>
<protein>
    <submittedName>
        <fullName evidence="9">Carbohydrate ABC transporter permease</fullName>
    </submittedName>
</protein>
<dbReference type="SUPFAM" id="SSF161098">
    <property type="entry name" value="MetI-like"/>
    <property type="match status" value="1"/>
</dbReference>
<accession>A0A927C858</accession>
<comment type="caution">
    <text evidence="9">The sequence shown here is derived from an EMBL/GenBank/DDBJ whole genome shotgun (WGS) entry which is preliminary data.</text>
</comment>
<feature type="transmembrane region" description="Helical" evidence="7">
    <location>
        <begin position="156"/>
        <end position="179"/>
    </location>
</feature>
<dbReference type="AlphaFoldDB" id="A0A927C858"/>
<dbReference type="CDD" id="cd06261">
    <property type="entry name" value="TM_PBP2"/>
    <property type="match status" value="1"/>
</dbReference>
<evidence type="ECO:0000256" key="7">
    <source>
        <dbReference type="RuleBase" id="RU363032"/>
    </source>
</evidence>
<dbReference type="PANTHER" id="PTHR43744">
    <property type="entry name" value="ABC TRANSPORTER PERMEASE PROTEIN MG189-RELATED-RELATED"/>
    <property type="match status" value="1"/>
</dbReference>
<dbReference type="GO" id="GO:0005886">
    <property type="term" value="C:plasma membrane"/>
    <property type="evidence" value="ECO:0007669"/>
    <property type="project" value="UniProtKB-SubCell"/>
</dbReference>
<proteinExistence type="inferred from homology"/>
<gene>
    <name evidence="9" type="ORF">IDH45_13240</name>
</gene>
<evidence type="ECO:0000313" key="10">
    <source>
        <dbReference type="Proteomes" id="UP000639396"/>
    </source>
</evidence>
<keyword evidence="5 7" id="KW-1133">Transmembrane helix</keyword>
<reference evidence="9" key="1">
    <citation type="submission" date="2020-09" db="EMBL/GenBank/DDBJ databases">
        <title>A novel bacterium of genus Paenibacillus, isolated from South China Sea.</title>
        <authorList>
            <person name="Huang H."/>
            <person name="Mo K."/>
            <person name="Hu Y."/>
        </authorList>
    </citation>
    <scope>NUCLEOTIDE SEQUENCE</scope>
    <source>
        <strain evidence="9">IB182363</strain>
    </source>
</reference>